<organism evidence="2 3">
    <name type="scientific">Sphingobium subterraneum</name>
    <dbReference type="NCBI Taxonomy" id="627688"/>
    <lineage>
        <taxon>Bacteria</taxon>
        <taxon>Pseudomonadati</taxon>
        <taxon>Pseudomonadota</taxon>
        <taxon>Alphaproteobacteria</taxon>
        <taxon>Sphingomonadales</taxon>
        <taxon>Sphingomonadaceae</taxon>
        <taxon>Sphingobium</taxon>
    </lineage>
</organism>
<dbReference type="EMBL" id="JACIJP010000002">
    <property type="protein sequence ID" value="MBB6123833.1"/>
    <property type="molecule type" value="Genomic_DNA"/>
</dbReference>
<gene>
    <name evidence="2" type="ORF">FHS92_001562</name>
</gene>
<evidence type="ECO:0000313" key="3">
    <source>
        <dbReference type="Proteomes" id="UP000552700"/>
    </source>
</evidence>
<reference evidence="2 3" key="1">
    <citation type="submission" date="2020-08" db="EMBL/GenBank/DDBJ databases">
        <title>Genomic Encyclopedia of Type Strains, Phase IV (KMG-IV): sequencing the most valuable type-strain genomes for metagenomic binning, comparative biology and taxonomic classification.</title>
        <authorList>
            <person name="Goeker M."/>
        </authorList>
    </citation>
    <scope>NUCLEOTIDE SEQUENCE [LARGE SCALE GENOMIC DNA]</scope>
    <source>
        <strain evidence="2 3">DSM 102255</strain>
    </source>
</reference>
<protein>
    <submittedName>
        <fullName evidence="2">Uncharacterized protein YutE (UPF0331/DUF86 family)</fullName>
    </submittedName>
</protein>
<comment type="caution">
    <text evidence="2">The sequence shown here is derived from an EMBL/GenBank/DDBJ whole genome shotgun (WGS) entry which is preliminary data.</text>
</comment>
<proteinExistence type="predicted"/>
<sequence length="212" mass="24167">MSPQDRERAILEEVQKNLISEGYEVVIYPNKLLVPPFLGSFRPDALAFRSDKNLVVEIATQSPSTERRLRDLREKMAHQTEWGLRLVWSSPGAHARALQRASTDSIDNTIEEVEKLVSSRYYRPALMLGWAALEALGRNLIPTALARPQSPARLIEHIASRGVLSPSEADEMRELISKRNRIVHGELQTDVRRKDLLELIRVLKMVRDQVTL</sequence>
<dbReference type="Pfam" id="PF18743">
    <property type="entry name" value="AHJR-like"/>
    <property type="match status" value="1"/>
</dbReference>
<evidence type="ECO:0000259" key="1">
    <source>
        <dbReference type="Pfam" id="PF18743"/>
    </source>
</evidence>
<accession>A0A841IYU4</accession>
<dbReference type="InterPro" id="IPR040902">
    <property type="entry name" value="AHJR-like"/>
</dbReference>
<name>A0A841IYU4_9SPHN</name>
<dbReference type="Proteomes" id="UP000552700">
    <property type="component" value="Unassembled WGS sequence"/>
</dbReference>
<dbReference type="RefSeq" id="WP_184079301.1">
    <property type="nucleotide sequence ID" value="NZ_JACIJP010000002.1"/>
</dbReference>
<dbReference type="AlphaFoldDB" id="A0A841IYU4"/>
<evidence type="ECO:0000313" key="2">
    <source>
        <dbReference type="EMBL" id="MBB6123833.1"/>
    </source>
</evidence>
<keyword evidence="3" id="KW-1185">Reference proteome</keyword>
<feature type="domain" description="REase AHJR-like" evidence="1">
    <location>
        <begin position="5"/>
        <end position="115"/>
    </location>
</feature>